<dbReference type="Pfam" id="PF00300">
    <property type="entry name" value="His_Phos_1"/>
    <property type="match status" value="1"/>
</dbReference>
<protein>
    <submittedName>
        <fullName evidence="2">Histidine phosphatase family protein</fullName>
    </submittedName>
</protein>
<proteinExistence type="predicted"/>
<dbReference type="AlphaFoldDB" id="A0A3M2LEI7"/>
<dbReference type="RefSeq" id="WP_122199650.1">
    <property type="nucleotide sequence ID" value="NZ_JBHSKC010000008.1"/>
</dbReference>
<dbReference type="InterPro" id="IPR050275">
    <property type="entry name" value="PGM_Phosphatase"/>
</dbReference>
<dbReference type="EMBL" id="RFFG01000154">
    <property type="protein sequence ID" value="RMI35949.1"/>
    <property type="molecule type" value="Genomic_DNA"/>
</dbReference>
<dbReference type="SUPFAM" id="SSF53254">
    <property type="entry name" value="Phosphoglycerate mutase-like"/>
    <property type="match status" value="1"/>
</dbReference>
<name>A0A3M2LEI7_9ACTN</name>
<dbReference type="InterPro" id="IPR029033">
    <property type="entry name" value="His_PPase_superfam"/>
</dbReference>
<dbReference type="OrthoDB" id="5449373at2"/>
<keyword evidence="3" id="KW-1185">Reference proteome</keyword>
<comment type="caution">
    <text evidence="2">The sequence shown here is derived from an EMBL/GenBank/DDBJ whole genome shotgun (WGS) entry which is preliminary data.</text>
</comment>
<evidence type="ECO:0000313" key="3">
    <source>
        <dbReference type="Proteomes" id="UP000282674"/>
    </source>
</evidence>
<dbReference type="PANTHER" id="PTHR48100:SF62">
    <property type="entry name" value="GLUCOSYL-3-PHOSPHOGLYCERATE PHOSPHATASE"/>
    <property type="match status" value="1"/>
</dbReference>
<dbReference type="GO" id="GO:0016791">
    <property type="term" value="F:phosphatase activity"/>
    <property type="evidence" value="ECO:0007669"/>
    <property type="project" value="TreeGrafter"/>
</dbReference>
<organism evidence="2 3">
    <name type="scientific">Actinomadura harenae</name>
    <dbReference type="NCBI Taxonomy" id="2483351"/>
    <lineage>
        <taxon>Bacteria</taxon>
        <taxon>Bacillati</taxon>
        <taxon>Actinomycetota</taxon>
        <taxon>Actinomycetes</taxon>
        <taxon>Streptosporangiales</taxon>
        <taxon>Thermomonosporaceae</taxon>
        <taxon>Actinomadura</taxon>
    </lineage>
</organism>
<sequence>MTDPETAPPRSVWLIRHGQSESNAGRPSNGPGASPLTPLGRRQADHIAALLPTAPSLIVSSAFVRARETAMPTRARFPGAPYEEWPVQEFTYLGSLHGPNTTNAQRLPYAEAYWKRSDPSHVDGGDGESFQDLISRARATLESLAARPEPGLTVVFTHGLFICAALWTLLTGITEPTPEQMRAFRRFIQIGRTPNGTIVELRPAPPDLFTVTLGAASTPHAAQEGNPAK</sequence>
<evidence type="ECO:0000313" key="2">
    <source>
        <dbReference type="EMBL" id="RMI35949.1"/>
    </source>
</evidence>
<dbReference type="Proteomes" id="UP000282674">
    <property type="component" value="Unassembled WGS sequence"/>
</dbReference>
<dbReference type="Gene3D" id="3.40.50.1240">
    <property type="entry name" value="Phosphoglycerate mutase-like"/>
    <property type="match status" value="1"/>
</dbReference>
<dbReference type="InterPro" id="IPR001345">
    <property type="entry name" value="PG/BPGM_mutase_AS"/>
</dbReference>
<dbReference type="InterPro" id="IPR013078">
    <property type="entry name" value="His_Pase_superF_clade-1"/>
</dbReference>
<gene>
    <name evidence="2" type="ORF">EBO15_39910</name>
</gene>
<dbReference type="PROSITE" id="PS00175">
    <property type="entry name" value="PG_MUTASE"/>
    <property type="match status" value="1"/>
</dbReference>
<dbReference type="CDD" id="cd07067">
    <property type="entry name" value="HP_PGM_like"/>
    <property type="match status" value="1"/>
</dbReference>
<accession>A0A3M2LEI7</accession>
<feature type="region of interest" description="Disordered" evidence="1">
    <location>
        <begin position="1"/>
        <end position="39"/>
    </location>
</feature>
<dbReference type="SMART" id="SM00855">
    <property type="entry name" value="PGAM"/>
    <property type="match status" value="1"/>
</dbReference>
<reference evidence="2 3" key="1">
    <citation type="submission" date="2018-10" db="EMBL/GenBank/DDBJ databases">
        <title>Isolation from soil.</title>
        <authorList>
            <person name="Hu J."/>
        </authorList>
    </citation>
    <scope>NUCLEOTIDE SEQUENCE [LARGE SCALE GENOMIC DNA]</scope>
    <source>
        <strain evidence="2 3">NEAU-Ht49</strain>
    </source>
</reference>
<evidence type="ECO:0000256" key="1">
    <source>
        <dbReference type="SAM" id="MobiDB-lite"/>
    </source>
</evidence>
<dbReference type="PANTHER" id="PTHR48100">
    <property type="entry name" value="BROAD-SPECIFICITY PHOSPHATASE YOR283W-RELATED"/>
    <property type="match status" value="1"/>
</dbReference>
<dbReference type="GO" id="GO:0005737">
    <property type="term" value="C:cytoplasm"/>
    <property type="evidence" value="ECO:0007669"/>
    <property type="project" value="TreeGrafter"/>
</dbReference>